<dbReference type="EMBL" id="UYWX01021151">
    <property type="protein sequence ID" value="VDM34880.1"/>
    <property type="molecule type" value="Genomic_DNA"/>
</dbReference>
<evidence type="ECO:0000313" key="4">
    <source>
        <dbReference type="WBParaSite" id="TTAC_0000992201-mRNA-1"/>
    </source>
</evidence>
<sequence>MLSKVVYGDTDEPNAACNGNKGPRTPESKEERPLRDLFTFYEGKQKARHGWRMEVMPFHEALSTFEFDAIIDATGKSSCCLSAYYFSALLSCFTLFFHSDPFQFSCFVCHKAH</sequence>
<dbReference type="Proteomes" id="UP000274429">
    <property type="component" value="Unassembled WGS sequence"/>
</dbReference>
<reference evidence="4" key="1">
    <citation type="submission" date="2017-02" db="UniProtKB">
        <authorList>
            <consortium name="WormBaseParasite"/>
        </authorList>
    </citation>
    <scope>IDENTIFICATION</scope>
</reference>
<protein>
    <submittedName>
        <fullName evidence="4">Pyr_redox_2 domain-containing protein</fullName>
    </submittedName>
</protein>
<feature type="region of interest" description="Disordered" evidence="1">
    <location>
        <begin position="1"/>
        <end position="31"/>
    </location>
</feature>
<gene>
    <name evidence="2" type="ORF">TTAC_LOCUS9907</name>
</gene>
<name>A0A0R3X8P7_HYDTA</name>
<dbReference type="STRING" id="6205.A0A0R3X8P7"/>
<keyword evidence="3" id="KW-1185">Reference proteome</keyword>
<dbReference type="WBParaSite" id="TTAC_0000992201-mRNA-1">
    <property type="protein sequence ID" value="TTAC_0000992201-mRNA-1"/>
    <property type="gene ID" value="TTAC_0000992201"/>
</dbReference>
<dbReference type="AlphaFoldDB" id="A0A0R3X8P7"/>
<evidence type="ECO:0000256" key="1">
    <source>
        <dbReference type="SAM" id="MobiDB-lite"/>
    </source>
</evidence>
<reference evidence="2 3" key="2">
    <citation type="submission" date="2018-11" db="EMBL/GenBank/DDBJ databases">
        <authorList>
            <consortium name="Pathogen Informatics"/>
        </authorList>
    </citation>
    <scope>NUCLEOTIDE SEQUENCE [LARGE SCALE GENOMIC DNA]</scope>
</reference>
<evidence type="ECO:0000313" key="3">
    <source>
        <dbReference type="Proteomes" id="UP000274429"/>
    </source>
</evidence>
<organism evidence="4">
    <name type="scientific">Hydatigena taeniaeformis</name>
    <name type="common">Feline tapeworm</name>
    <name type="synonym">Taenia taeniaeformis</name>
    <dbReference type="NCBI Taxonomy" id="6205"/>
    <lineage>
        <taxon>Eukaryota</taxon>
        <taxon>Metazoa</taxon>
        <taxon>Spiralia</taxon>
        <taxon>Lophotrochozoa</taxon>
        <taxon>Platyhelminthes</taxon>
        <taxon>Cestoda</taxon>
        <taxon>Eucestoda</taxon>
        <taxon>Cyclophyllidea</taxon>
        <taxon>Taeniidae</taxon>
        <taxon>Hydatigera</taxon>
    </lineage>
</organism>
<evidence type="ECO:0000313" key="2">
    <source>
        <dbReference type="EMBL" id="VDM34880.1"/>
    </source>
</evidence>
<proteinExistence type="predicted"/>
<accession>A0A0R3X8P7</accession>